<accession>A0A2M9Y0B7</accession>
<evidence type="ECO:0000313" key="13">
    <source>
        <dbReference type="Proteomes" id="UP000297891"/>
    </source>
</evidence>
<dbReference type="GO" id="GO:0009055">
    <property type="term" value="F:electron transfer activity"/>
    <property type="evidence" value="ECO:0007669"/>
    <property type="project" value="InterPro"/>
</dbReference>
<evidence type="ECO:0000256" key="4">
    <source>
        <dbReference type="ARBA" id="ARBA00022729"/>
    </source>
</evidence>
<evidence type="ECO:0000256" key="10">
    <source>
        <dbReference type="SAM" id="SignalP"/>
    </source>
</evidence>
<comment type="caution">
    <text evidence="12">The sequence shown here is derived from an EMBL/GenBank/DDBJ whole genome shotgun (WGS) entry which is preliminary data.</text>
</comment>
<dbReference type="InterPro" id="IPR036909">
    <property type="entry name" value="Cyt_c-like_dom_sf"/>
</dbReference>
<dbReference type="InterPro" id="IPR051395">
    <property type="entry name" value="Cytochrome_c_Peroxidase/MauG"/>
</dbReference>
<dbReference type="RefSeq" id="WP_100791102.1">
    <property type="nucleotide sequence ID" value="NZ_NPDQ01000005.1"/>
</dbReference>
<sequence length="328" mass="35853">MLKQIFTPFLLSILLVSFANCEPSPETKDLQAKAKQIIGALPSKMPGSENDTQELISLGKKLYFEKKLSLNETQSCNSCHNVEGKAAGVDNLPTSPGAFGKNGDRNSPTVLNAGFHFVQFWDGRAADLKAQAKGPILNPVEMAMPSEAEVLKRINADADYPALFAKAFPNDKTPVTYENLAGAIAAFERTFVTSSRFDDFINGDHKSISKEEQEGFKSFLAAGCTSCHSGNLLGGNSYRKIGQVNEYKTSDLGLYNVTKKAEDKFFFKVPSLRNIALTGPYFHDGQVTSLDDAVQKMAFHQLGMNLSGEETKKIVLFLGTLSDKTRVD</sequence>
<dbReference type="GO" id="GO:0020037">
    <property type="term" value="F:heme binding"/>
    <property type="evidence" value="ECO:0007669"/>
    <property type="project" value="InterPro"/>
</dbReference>
<evidence type="ECO:0000256" key="1">
    <source>
        <dbReference type="ARBA" id="ARBA00004418"/>
    </source>
</evidence>
<reference evidence="12" key="1">
    <citation type="journal article" date="2019" name="PLoS Negl. Trop. Dis.">
        <title>Revisiting the worldwide diversity of Leptospira species in the environment.</title>
        <authorList>
            <person name="Vincent A.T."/>
            <person name="Schiettekatte O."/>
            <person name="Bourhy P."/>
            <person name="Veyrier F.J."/>
            <person name="Picardeau M."/>
        </authorList>
    </citation>
    <scope>NUCLEOTIDE SEQUENCE [LARGE SCALE GENOMIC DNA]</scope>
    <source>
        <strain evidence="12">201800277</strain>
    </source>
</reference>
<evidence type="ECO:0000256" key="3">
    <source>
        <dbReference type="ARBA" id="ARBA00022723"/>
    </source>
</evidence>
<evidence type="ECO:0000256" key="2">
    <source>
        <dbReference type="ARBA" id="ARBA00022617"/>
    </source>
</evidence>
<evidence type="ECO:0000256" key="5">
    <source>
        <dbReference type="ARBA" id="ARBA00022764"/>
    </source>
</evidence>
<feature type="signal peptide" evidence="10">
    <location>
        <begin position="1"/>
        <end position="19"/>
    </location>
</feature>
<keyword evidence="5" id="KW-0574">Periplasm</keyword>
<feature type="binding site" description="axial binding residue" evidence="9">
    <location>
        <position position="80"/>
    </location>
    <ligand>
        <name>heme c</name>
        <dbReference type="ChEBI" id="CHEBI:61717"/>
        <label>1</label>
    </ligand>
    <ligandPart>
        <name>Fe</name>
        <dbReference type="ChEBI" id="CHEBI:18248"/>
    </ligandPart>
</feature>
<dbReference type="OrthoDB" id="9772811at2"/>
<name>A0A2M9Y0B7_9LEPT</name>
<evidence type="ECO:0000256" key="6">
    <source>
        <dbReference type="ARBA" id="ARBA00023002"/>
    </source>
</evidence>
<feature type="binding site" description="axial binding residue" evidence="9">
    <location>
        <position position="228"/>
    </location>
    <ligand>
        <name>heme c</name>
        <dbReference type="ChEBI" id="CHEBI:61717"/>
        <label>2</label>
    </ligand>
    <ligandPart>
        <name>Fe</name>
        <dbReference type="ChEBI" id="CHEBI:18248"/>
    </ligandPart>
</feature>
<dbReference type="PANTHER" id="PTHR30600">
    <property type="entry name" value="CYTOCHROME C PEROXIDASE-RELATED"/>
    <property type="match status" value="1"/>
</dbReference>
<feature type="binding site" description="covalent" evidence="8">
    <location>
        <position position="76"/>
    </location>
    <ligand>
        <name>heme c</name>
        <dbReference type="ChEBI" id="CHEBI:61717"/>
        <label>1</label>
    </ligand>
</feature>
<proteinExistence type="predicted"/>
<dbReference type="InterPro" id="IPR004852">
    <property type="entry name" value="Di-haem_cyt_c_peroxidsae"/>
</dbReference>
<dbReference type="Gene3D" id="1.10.760.10">
    <property type="entry name" value="Cytochrome c-like domain"/>
    <property type="match status" value="2"/>
</dbReference>
<evidence type="ECO:0000313" key="12">
    <source>
        <dbReference type="EMBL" id="TGK95215.1"/>
    </source>
</evidence>
<comment type="cofactor">
    <cofactor evidence="8">
        <name>heme</name>
        <dbReference type="ChEBI" id="CHEBI:30413"/>
    </cofactor>
    <text evidence="8">Binds 2 heme groups.</text>
</comment>
<feature type="binding site" description="covalent" evidence="8">
    <location>
        <position position="224"/>
    </location>
    <ligand>
        <name>heme c</name>
        <dbReference type="ChEBI" id="CHEBI:61717"/>
        <label>2</label>
    </ligand>
</feature>
<keyword evidence="4 10" id="KW-0732">Signal</keyword>
<dbReference type="SUPFAM" id="SSF46626">
    <property type="entry name" value="Cytochrome c"/>
    <property type="match status" value="2"/>
</dbReference>
<evidence type="ECO:0000256" key="7">
    <source>
        <dbReference type="ARBA" id="ARBA00023004"/>
    </source>
</evidence>
<keyword evidence="3 9" id="KW-0479">Metal-binding</keyword>
<dbReference type="PROSITE" id="PS51007">
    <property type="entry name" value="CYTC"/>
    <property type="match status" value="2"/>
</dbReference>
<evidence type="ECO:0000256" key="8">
    <source>
        <dbReference type="PIRSR" id="PIRSR000294-1"/>
    </source>
</evidence>
<dbReference type="Proteomes" id="UP000297891">
    <property type="component" value="Unassembled WGS sequence"/>
</dbReference>
<dbReference type="PANTHER" id="PTHR30600:SF7">
    <property type="entry name" value="CYTOCHROME C PEROXIDASE-RELATED"/>
    <property type="match status" value="1"/>
</dbReference>
<feature type="domain" description="Cytochrome c" evidence="11">
    <location>
        <begin position="210"/>
        <end position="322"/>
    </location>
</feature>
<keyword evidence="13" id="KW-1185">Reference proteome</keyword>
<feature type="binding site" description="covalent" evidence="8">
    <location>
        <position position="79"/>
    </location>
    <ligand>
        <name>heme c</name>
        <dbReference type="ChEBI" id="CHEBI:61717"/>
        <label>1</label>
    </ligand>
</feature>
<keyword evidence="6" id="KW-0560">Oxidoreductase</keyword>
<dbReference type="GO" id="GO:0046872">
    <property type="term" value="F:metal ion binding"/>
    <property type="evidence" value="ECO:0007669"/>
    <property type="project" value="UniProtKB-KW"/>
</dbReference>
<feature type="chain" id="PRO_5044383711" evidence="10">
    <location>
        <begin position="20"/>
        <end position="328"/>
    </location>
</feature>
<dbReference type="AlphaFoldDB" id="A0A2M9Y0B7"/>
<dbReference type="PIRSF" id="PIRSF000294">
    <property type="entry name" value="Cytochrome-c_peroxidase"/>
    <property type="match status" value="1"/>
</dbReference>
<protein>
    <submittedName>
        <fullName evidence="12">Cytochrome-c peroxidase</fullName>
    </submittedName>
</protein>
<evidence type="ECO:0000256" key="9">
    <source>
        <dbReference type="PIRSR" id="PIRSR000294-2"/>
    </source>
</evidence>
<feature type="domain" description="Cytochrome c" evidence="11">
    <location>
        <begin position="54"/>
        <end position="171"/>
    </location>
</feature>
<feature type="binding site" description="covalent" evidence="8">
    <location>
        <position position="227"/>
    </location>
    <ligand>
        <name>heme c</name>
        <dbReference type="ChEBI" id="CHEBI:61717"/>
        <label>2</label>
    </ligand>
</feature>
<evidence type="ECO:0000259" key="11">
    <source>
        <dbReference type="PROSITE" id="PS51007"/>
    </source>
</evidence>
<dbReference type="GO" id="GO:0042597">
    <property type="term" value="C:periplasmic space"/>
    <property type="evidence" value="ECO:0007669"/>
    <property type="project" value="UniProtKB-SubCell"/>
</dbReference>
<comment type="subcellular location">
    <subcellularLocation>
        <location evidence="1">Periplasm</location>
    </subcellularLocation>
</comment>
<comment type="PTM">
    <text evidence="8">Binds 2 heme groups per subunit.</text>
</comment>
<dbReference type="EMBL" id="RQFP01000001">
    <property type="protein sequence ID" value="TGK95215.1"/>
    <property type="molecule type" value="Genomic_DNA"/>
</dbReference>
<gene>
    <name evidence="12" type="ORF">EHQ30_00800</name>
</gene>
<keyword evidence="7 9" id="KW-0408">Iron</keyword>
<keyword evidence="12" id="KW-0575">Peroxidase</keyword>
<dbReference type="GO" id="GO:0004130">
    <property type="term" value="F:cytochrome-c peroxidase activity"/>
    <property type="evidence" value="ECO:0007669"/>
    <property type="project" value="TreeGrafter"/>
</dbReference>
<organism evidence="12 13">
    <name type="scientific">Leptospira brenneri</name>
    <dbReference type="NCBI Taxonomy" id="2023182"/>
    <lineage>
        <taxon>Bacteria</taxon>
        <taxon>Pseudomonadati</taxon>
        <taxon>Spirochaetota</taxon>
        <taxon>Spirochaetia</taxon>
        <taxon>Leptospirales</taxon>
        <taxon>Leptospiraceae</taxon>
        <taxon>Leptospira</taxon>
    </lineage>
</organism>
<dbReference type="InterPro" id="IPR009056">
    <property type="entry name" value="Cyt_c-like_dom"/>
</dbReference>
<dbReference type="InterPro" id="IPR026259">
    <property type="entry name" value="MauG/Cytc_peroxidase"/>
</dbReference>
<dbReference type="Pfam" id="PF03150">
    <property type="entry name" value="CCP_MauG"/>
    <property type="match status" value="1"/>
</dbReference>
<keyword evidence="2 8" id="KW-0349">Heme</keyword>
<feature type="binding site" description="axial binding residue" evidence="9">
    <location>
        <position position="297"/>
    </location>
    <ligand>
        <name>heme c</name>
        <dbReference type="ChEBI" id="CHEBI:61717"/>
        <label>2</label>
    </ligand>
    <ligandPart>
        <name>Fe</name>
        <dbReference type="ChEBI" id="CHEBI:18248"/>
    </ligandPart>
</feature>